<sequence length="289" mass="31133">MISLLRRLTLAAAFHISVSSTASASSDGTKYMVVFGDSYSSTGFWITSGYPSASNPMGNGGYTTSGGLNWAGVVTEQLNTSLLLTYDFAVYGATVDTSLVRGNTPDVKQQVGYFNQYLAGKPNYAPWTSDNLLVAIWIGINDLGNPFWDGITPPIDKVLDKYFELVQNLTDSGVRQFAFLTVPPFQNAPSFLQSDTTKLVNSISSWNSALKTRTTTFTSANTGVTAQVVETEKSFITALESPSKYGAKDAKCSNADGTTCLWYDGYHAGKAIHKLAAQAFVNALKGSFF</sequence>
<protein>
    <recommendedName>
        <fullName evidence="5">Carbohydrate esterase family 16 protein</fullName>
    </recommendedName>
</protein>
<feature type="signal peptide" evidence="2">
    <location>
        <begin position="1"/>
        <end position="24"/>
    </location>
</feature>
<dbReference type="STRING" id="1460663.A0A177CLZ5"/>
<dbReference type="InterPro" id="IPR001087">
    <property type="entry name" value="GDSL"/>
</dbReference>
<keyword evidence="4" id="KW-1185">Reference proteome</keyword>
<dbReference type="RefSeq" id="XP_018038327.1">
    <property type="nucleotide sequence ID" value="XM_018180044.1"/>
</dbReference>
<evidence type="ECO:0000313" key="4">
    <source>
        <dbReference type="Proteomes" id="UP000077069"/>
    </source>
</evidence>
<dbReference type="EMBL" id="KV441550">
    <property type="protein sequence ID" value="OAG07962.1"/>
    <property type="molecule type" value="Genomic_DNA"/>
</dbReference>
<evidence type="ECO:0000256" key="1">
    <source>
        <dbReference type="ARBA" id="ARBA00022801"/>
    </source>
</evidence>
<organism evidence="3 4">
    <name type="scientific">Paraphaeosphaeria sporulosa</name>
    <dbReference type="NCBI Taxonomy" id="1460663"/>
    <lineage>
        <taxon>Eukaryota</taxon>
        <taxon>Fungi</taxon>
        <taxon>Dikarya</taxon>
        <taxon>Ascomycota</taxon>
        <taxon>Pezizomycotina</taxon>
        <taxon>Dothideomycetes</taxon>
        <taxon>Pleosporomycetidae</taxon>
        <taxon>Pleosporales</taxon>
        <taxon>Massarineae</taxon>
        <taxon>Didymosphaeriaceae</taxon>
        <taxon>Paraphaeosphaeria</taxon>
    </lineage>
</organism>
<dbReference type="SUPFAM" id="SSF52266">
    <property type="entry name" value="SGNH hydrolase"/>
    <property type="match status" value="1"/>
</dbReference>
<dbReference type="PANTHER" id="PTHR45648">
    <property type="entry name" value="GDSL LIPASE/ACYLHYDROLASE FAMILY PROTEIN (AFU_ORTHOLOGUE AFUA_4G14700)"/>
    <property type="match status" value="1"/>
</dbReference>
<evidence type="ECO:0008006" key="5">
    <source>
        <dbReference type="Google" id="ProtNLM"/>
    </source>
</evidence>
<name>A0A177CLZ5_9PLEO</name>
<proteinExistence type="predicted"/>
<dbReference type="GeneID" id="28763530"/>
<evidence type="ECO:0000256" key="2">
    <source>
        <dbReference type="SAM" id="SignalP"/>
    </source>
</evidence>
<feature type="chain" id="PRO_5008058362" description="Carbohydrate esterase family 16 protein" evidence="2">
    <location>
        <begin position="25"/>
        <end position="289"/>
    </location>
</feature>
<dbReference type="AlphaFoldDB" id="A0A177CLZ5"/>
<dbReference type="CDD" id="cd01846">
    <property type="entry name" value="fatty_acyltransferase_like"/>
    <property type="match status" value="1"/>
</dbReference>
<dbReference type="InParanoid" id="A0A177CLZ5"/>
<accession>A0A177CLZ5</accession>
<dbReference type="InterPro" id="IPR036514">
    <property type="entry name" value="SGNH_hydro_sf"/>
</dbReference>
<reference evidence="3 4" key="1">
    <citation type="submission" date="2016-05" db="EMBL/GenBank/DDBJ databases">
        <title>Comparative analysis of secretome profiles of manganese(II)-oxidizing ascomycete fungi.</title>
        <authorList>
            <consortium name="DOE Joint Genome Institute"/>
            <person name="Zeiner C.A."/>
            <person name="Purvine S.O."/>
            <person name="Zink E.M."/>
            <person name="Wu S."/>
            <person name="Pasa-Tolic L."/>
            <person name="Chaput D.L."/>
            <person name="Haridas S."/>
            <person name="Grigoriev I.V."/>
            <person name="Santelli C.M."/>
            <person name="Hansel C.M."/>
        </authorList>
    </citation>
    <scope>NUCLEOTIDE SEQUENCE [LARGE SCALE GENOMIC DNA]</scope>
    <source>
        <strain evidence="3 4">AP3s5-JAC2a</strain>
    </source>
</reference>
<dbReference type="OrthoDB" id="1600564at2759"/>
<dbReference type="GO" id="GO:0016788">
    <property type="term" value="F:hydrolase activity, acting on ester bonds"/>
    <property type="evidence" value="ECO:0007669"/>
    <property type="project" value="InterPro"/>
</dbReference>
<dbReference type="Proteomes" id="UP000077069">
    <property type="component" value="Unassembled WGS sequence"/>
</dbReference>
<dbReference type="InterPro" id="IPR051058">
    <property type="entry name" value="GDSL_Est/Lipase"/>
</dbReference>
<dbReference type="PANTHER" id="PTHR45648:SF22">
    <property type="entry name" value="GDSL LIPASE_ACYLHYDROLASE FAMILY PROTEIN (AFU_ORTHOLOGUE AFUA_4G14700)"/>
    <property type="match status" value="1"/>
</dbReference>
<dbReference type="Pfam" id="PF00657">
    <property type="entry name" value="Lipase_GDSL"/>
    <property type="match status" value="1"/>
</dbReference>
<keyword evidence="1" id="KW-0378">Hydrolase</keyword>
<evidence type="ECO:0000313" key="3">
    <source>
        <dbReference type="EMBL" id="OAG07962.1"/>
    </source>
</evidence>
<keyword evidence="2" id="KW-0732">Signal</keyword>
<dbReference type="Gene3D" id="3.40.50.1110">
    <property type="entry name" value="SGNH hydrolase"/>
    <property type="match status" value="1"/>
</dbReference>
<gene>
    <name evidence="3" type="ORF">CC84DRAFT_1173546</name>
</gene>